<dbReference type="RefSeq" id="WP_036374237.1">
    <property type="nucleotide sequence ID" value="NZ_CABIWZ010000009.1"/>
</dbReference>
<comment type="catalytic activity">
    <reaction evidence="4">
        <text>myo-inositol + NAD(+) = scyllo-inosose + NADH + H(+)</text>
        <dbReference type="Rhea" id="RHEA:16949"/>
        <dbReference type="ChEBI" id="CHEBI:15378"/>
        <dbReference type="ChEBI" id="CHEBI:17268"/>
        <dbReference type="ChEBI" id="CHEBI:17811"/>
        <dbReference type="ChEBI" id="CHEBI:57540"/>
        <dbReference type="ChEBI" id="CHEBI:57945"/>
        <dbReference type="EC" id="1.1.1.18"/>
    </reaction>
</comment>
<evidence type="ECO:0000256" key="1">
    <source>
        <dbReference type="ARBA" id="ARBA00010928"/>
    </source>
</evidence>
<comment type="pathway">
    <text evidence="4">Polyol metabolism; myo-inositol degradation into acetyl-CoA; acetyl-CoA from myo-inositol: step 1/7.</text>
</comment>
<dbReference type="eggNOG" id="COG0673">
    <property type="taxonomic scope" value="Bacteria"/>
</dbReference>
<evidence type="ECO:0000313" key="8">
    <source>
        <dbReference type="Proteomes" id="UP000095546"/>
    </source>
</evidence>
<evidence type="ECO:0000259" key="6">
    <source>
        <dbReference type="Pfam" id="PF02894"/>
    </source>
</evidence>
<dbReference type="Pfam" id="PF01408">
    <property type="entry name" value="GFO_IDH_MocA"/>
    <property type="match status" value="1"/>
</dbReference>
<evidence type="ECO:0000256" key="2">
    <source>
        <dbReference type="ARBA" id="ARBA00023002"/>
    </source>
</evidence>
<keyword evidence="8" id="KW-1185">Reference proteome</keyword>
<keyword evidence="3 4" id="KW-0520">NAD</keyword>
<comment type="function">
    <text evidence="4">Involved in the oxidation of myo-inositol (MI) and D-chiro-inositol (DCI) to 2-keto-myo-inositol (2KMI or 2-inosose) and 1-keto-D-chiro-inositol (1KDCI), respectively.</text>
</comment>
<dbReference type="AlphaFoldDB" id="A0A173ZYW2"/>
<dbReference type="Pfam" id="PF02894">
    <property type="entry name" value="GFO_IDH_MocA_C"/>
    <property type="match status" value="1"/>
</dbReference>
<dbReference type="GO" id="GO:0019310">
    <property type="term" value="P:inositol catabolic process"/>
    <property type="evidence" value="ECO:0007669"/>
    <property type="project" value="UniProtKB-UniRule"/>
</dbReference>
<dbReference type="InterPro" id="IPR023794">
    <property type="entry name" value="MI/DCI_dehydrogenase"/>
</dbReference>
<dbReference type="PANTHER" id="PTHR43593:SF1">
    <property type="entry name" value="INOSITOL 2-DEHYDROGENASE"/>
    <property type="match status" value="1"/>
</dbReference>
<dbReference type="GO" id="GO:0000166">
    <property type="term" value="F:nucleotide binding"/>
    <property type="evidence" value="ECO:0007669"/>
    <property type="project" value="InterPro"/>
</dbReference>
<dbReference type="OrthoDB" id="9815825at2"/>
<dbReference type="InterPro" id="IPR050424">
    <property type="entry name" value="Gfo-Idh-MocA_inositol_DH"/>
</dbReference>
<dbReference type="Gene3D" id="3.30.360.10">
    <property type="entry name" value="Dihydrodipicolinate Reductase, domain 2"/>
    <property type="match status" value="1"/>
</dbReference>
<dbReference type="SUPFAM" id="SSF55347">
    <property type="entry name" value="Glyceraldehyde-3-phosphate dehydrogenase-like, C-terminal domain"/>
    <property type="match status" value="1"/>
</dbReference>
<evidence type="ECO:0000256" key="4">
    <source>
        <dbReference type="HAMAP-Rule" id="MF_01671"/>
    </source>
</evidence>
<keyword evidence="2 4" id="KW-0560">Oxidoreductase</keyword>
<dbReference type="EC" id="1.1.1.369" evidence="4"/>
<gene>
    <name evidence="4 7" type="primary">iolG</name>
    <name evidence="7" type="ORF">ERS852385_01430</name>
</gene>
<organism evidence="7 8">
    <name type="scientific">Mitsuokella jalaludinii</name>
    <dbReference type="NCBI Taxonomy" id="187979"/>
    <lineage>
        <taxon>Bacteria</taxon>
        <taxon>Bacillati</taxon>
        <taxon>Bacillota</taxon>
        <taxon>Negativicutes</taxon>
        <taxon>Selenomonadales</taxon>
        <taxon>Selenomonadaceae</taxon>
        <taxon>Mitsuokella</taxon>
    </lineage>
</organism>
<dbReference type="UniPathway" id="UPA00076">
    <property type="reaction ID" value="UER00143"/>
</dbReference>
<protein>
    <recommendedName>
        <fullName evidence="4">Inositol 2-dehydrogenase/D-chiro-inositol 3-dehydrogenase</fullName>
        <ecNumber evidence="4">1.1.1.18</ecNumber>
        <ecNumber evidence="4">1.1.1.369</ecNumber>
    </recommendedName>
    <alternativeName>
        <fullName evidence="4">Myo-inositol 2-dehydrogenase/D-chiro-inositol 3-dehydrogenase</fullName>
        <shortName evidence="4">MI 2-dehydrogenase/DCI 3-dehydrogenase</shortName>
    </alternativeName>
</protein>
<dbReference type="PANTHER" id="PTHR43593">
    <property type="match status" value="1"/>
</dbReference>
<name>A0A173ZYW2_9FIRM</name>
<dbReference type="EMBL" id="CYYU01000009">
    <property type="protein sequence ID" value="CUN81622.1"/>
    <property type="molecule type" value="Genomic_DNA"/>
</dbReference>
<comment type="catalytic activity">
    <reaction evidence="4">
        <text>1D-chiro-inositol + NAD(+) = scyllo-inosine + NADH + H(+)</text>
        <dbReference type="Rhea" id="RHEA:25832"/>
        <dbReference type="ChEBI" id="CHEBI:15378"/>
        <dbReference type="ChEBI" id="CHEBI:27372"/>
        <dbReference type="ChEBI" id="CHEBI:50920"/>
        <dbReference type="ChEBI" id="CHEBI:57540"/>
        <dbReference type="ChEBI" id="CHEBI:57945"/>
        <dbReference type="EC" id="1.1.1.369"/>
    </reaction>
</comment>
<dbReference type="InterPro" id="IPR036291">
    <property type="entry name" value="NAD(P)-bd_dom_sf"/>
</dbReference>
<evidence type="ECO:0000256" key="3">
    <source>
        <dbReference type="ARBA" id="ARBA00023027"/>
    </source>
</evidence>
<dbReference type="Proteomes" id="UP000095546">
    <property type="component" value="Unassembled WGS sequence"/>
</dbReference>
<dbReference type="InterPro" id="IPR000683">
    <property type="entry name" value="Gfo/Idh/MocA-like_OxRdtase_N"/>
</dbReference>
<comment type="similarity">
    <text evidence="1 4">Belongs to the Gfo/Idh/MocA family.</text>
</comment>
<comment type="subunit">
    <text evidence="4">Homotetramer.</text>
</comment>
<dbReference type="InterPro" id="IPR004104">
    <property type="entry name" value="Gfo/Idh/MocA-like_OxRdtase_C"/>
</dbReference>
<accession>A0A173ZYW2</accession>
<dbReference type="GO" id="GO:0050112">
    <property type="term" value="F:inositol 2-dehydrogenase (NAD+) activity"/>
    <property type="evidence" value="ECO:0007669"/>
    <property type="project" value="UniProtKB-UniRule"/>
</dbReference>
<dbReference type="EC" id="1.1.1.18" evidence="4"/>
<evidence type="ECO:0000259" key="5">
    <source>
        <dbReference type="Pfam" id="PF01408"/>
    </source>
</evidence>
<dbReference type="HAMAP" id="MF_01671">
    <property type="entry name" value="IolG"/>
    <property type="match status" value="1"/>
</dbReference>
<feature type="domain" description="Gfo/Idh/MocA-like oxidoreductase N-terminal" evidence="5">
    <location>
        <begin position="3"/>
        <end position="119"/>
    </location>
</feature>
<feature type="domain" description="Gfo/Idh/MocA-like oxidoreductase C-terminal" evidence="6">
    <location>
        <begin position="136"/>
        <end position="321"/>
    </location>
</feature>
<proteinExistence type="inferred from homology"/>
<reference evidence="7 8" key="1">
    <citation type="submission" date="2015-09" db="EMBL/GenBank/DDBJ databases">
        <authorList>
            <consortium name="Pathogen Informatics"/>
        </authorList>
    </citation>
    <scope>NUCLEOTIDE SEQUENCE [LARGE SCALE GENOMIC DNA]</scope>
    <source>
        <strain evidence="7 8">2789STDY5608828</strain>
    </source>
</reference>
<sequence>MLHVGVIGCGGMGRSHIDRLTNRTQGAEVVAVADMVDALVEKGAAIAGPNCKKYKSEADLINDPAVDAVFIVTPGFAHKEALLMAIKAGKRIFCEKPLCTTAEDCLEVIDAEVKSGKHLIQLGFMRRYDKGYNEVKAALDSGEYGSPLLLHCTHRNPEVPDSYTTAMAVHDTAIHEIDVTHWLVNDDFVSAQVIMPKVTKYAHTELADPQLMILQTKSGIVVEDEVFVNCKFGYDINCQVVCEDGVIEMPQPLYPTYRKNAQISQTIDTDCFVRFYGAYDEEVQNWVNEAAEGVIGGPNAWDGYLAAITADALVRAQTSGKVETITPAKEKPAFYA</sequence>
<evidence type="ECO:0000313" key="7">
    <source>
        <dbReference type="EMBL" id="CUN81622.1"/>
    </source>
</evidence>
<dbReference type="STRING" id="187979.ERS852385_01430"/>
<dbReference type="Gene3D" id="3.40.50.720">
    <property type="entry name" value="NAD(P)-binding Rossmann-like Domain"/>
    <property type="match status" value="1"/>
</dbReference>
<dbReference type="SUPFAM" id="SSF51735">
    <property type="entry name" value="NAD(P)-binding Rossmann-fold domains"/>
    <property type="match status" value="1"/>
</dbReference>
<dbReference type="GeneID" id="83709937"/>